<evidence type="ECO:0000313" key="2">
    <source>
        <dbReference type="Proteomes" id="UP001172680"/>
    </source>
</evidence>
<name>A0ACC2YFU0_9PEZI</name>
<proteinExistence type="predicted"/>
<accession>A0ACC2YFU0</accession>
<organism evidence="1 2">
    <name type="scientific">Coniosporium tulheliwenetii</name>
    <dbReference type="NCBI Taxonomy" id="3383036"/>
    <lineage>
        <taxon>Eukaryota</taxon>
        <taxon>Fungi</taxon>
        <taxon>Dikarya</taxon>
        <taxon>Ascomycota</taxon>
        <taxon>Pezizomycotina</taxon>
        <taxon>Dothideomycetes</taxon>
        <taxon>Dothideomycetes incertae sedis</taxon>
        <taxon>Coniosporium</taxon>
    </lineage>
</organism>
<comment type="caution">
    <text evidence="1">The sequence shown here is derived from an EMBL/GenBank/DDBJ whole genome shotgun (WGS) entry which is preliminary data.</text>
</comment>
<keyword evidence="2" id="KW-1185">Reference proteome</keyword>
<sequence>MCESAVHVWLNQLAQQPLAADSLVTPPASPYEFHLLKRKAAGLFDSDSEAGIGEDMEDESGRRSPKRRKTTAQAEYEDDASSVTRVTEPSVRFEPSSAAGSRRGSPKRGLSPVRDQLRQARPPINCHPPVGHRLPPKAFALKRFLEAHAKTKIVPIQLKRYVQAHPVHSQVTIEKYEWDRSDPNFFGLDARKLQDLMNDVEKILKEAENCEAMGKDENAWCLHVIIPTLNLALALAKCMKIRLEEVTDREAMLTEAAIPVLHLDPSTALPKPSDASNSDSAMPEYSTPILHQASNLTTTSLSKQPEELMDPEPGITIIGSHWNTFIAYHDAGHRTSKEAVGIVGPVPSMRASTNDVLDFFRLLKVLVAILIYSDNLLGTLTGERQGSAVDGLHAGEDSDEEEDADIL</sequence>
<reference evidence="1" key="1">
    <citation type="submission" date="2022-10" db="EMBL/GenBank/DDBJ databases">
        <title>Culturing micro-colonial fungi from biological soil crusts in the Mojave desert and describing Neophaeococcomyces mojavensis, and introducing the new genera and species Taxawa tesnikishii.</title>
        <authorList>
            <person name="Kurbessoian T."/>
            <person name="Stajich J.E."/>
        </authorList>
    </citation>
    <scope>NUCLEOTIDE SEQUENCE</scope>
    <source>
        <strain evidence="1">JES_115</strain>
    </source>
</reference>
<gene>
    <name evidence="1" type="ORF">H2199_009106</name>
</gene>
<dbReference type="Proteomes" id="UP001172680">
    <property type="component" value="Unassembled WGS sequence"/>
</dbReference>
<evidence type="ECO:0000313" key="1">
    <source>
        <dbReference type="EMBL" id="KAJ9634075.1"/>
    </source>
</evidence>
<protein>
    <submittedName>
        <fullName evidence="1">Uncharacterized protein</fullName>
    </submittedName>
</protein>
<dbReference type="EMBL" id="JAPDRP010000036">
    <property type="protein sequence ID" value="KAJ9634075.1"/>
    <property type="molecule type" value="Genomic_DNA"/>
</dbReference>